<protein>
    <submittedName>
        <fullName evidence="2">Uncharacterized protein</fullName>
    </submittedName>
</protein>
<organism evidence="2 3">
    <name type="scientific">Cylindrotheca closterium</name>
    <dbReference type="NCBI Taxonomy" id="2856"/>
    <lineage>
        <taxon>Eukaryota</taxon>
        <taxon>Sar</taxon>
        <taxon>Stramenopiles</taxon>
        <taxon>Ochrophyta</taxon>
        <taxon>Bacillariophyta</taxon>
        <taxon>Bacillariophyceae</taxon>
        <taxon>Bacillariophycidae</taxon>
        <taxon>Bacillariales</taxon>
        <taxon>Bacillariaceae</taxon>
        <taxon>Cylindrotheca</taxon>
    </lineage>
</organism>
<evidence type="ECO:0000256" key="1">
    <source>
        <dbReference type="SAM" id="MobiDB-lite"/>
    </source>
</evidence>
<comment type="caution">
    <text evidence="2">The sequence shown here is derived from an EMBL/GenBank/DDBJ whole genome shotgun (WGS) entry which is preliminary data.</text>
</comment>
<evidence type="ECO:0000313" key="3">
    <source>
        <dbReference type="Proteomes" id="UP001295423"/>
    </source>
</evidence>
<gene>
    <name evidence="2" type="ORF">CYCCA115_LOCUS15569</name>
</gene>
<keyword evidence="3" id="KW-1185">Reference proteome</keyword>
<dbReference type="Proteomes" id="UP001295423">
    <property type="component" value="Unassembled WGS sequence"/>
</dbReference>
<name>A0AAD2FX44_9STRA</name>
<feature type="region of interest" description="Disordered" evidence="1">
    <location>
        <begin position="145"/>
        <end position="175"/>
    </location>
</feature>
<evidence type="ECO:0000313" key="2">
    <source>
        <dbReference type="EMBL" id="CAJ1955066.1"/>
    </source>
</evidence>
<feature type="compositionally biased region" description="Pro residues" evidence="1">
    <location>
        <begin position="152"/>
        <end position="162"/>
    </location>
</feature>
<accession>A0AAD2FX44</accession>
<reference evidence="2" key="1">
    <citation type="submission" date="2023-08" db="EMBL/GenBank/DDBJ databases">
        <authorList>
            <person name="Audoor S."/>
            <person name="Bilcke G."/>
        </authorList>
    </citation>
    <scope>NUCLEOTIDE SEQUENCE</scope>
</reference>
<dbReference type="EMBL" id="CAKOGP040001879">
    <property type="protein sequence ID" value="CAJ1955066.1"/>
    <property type="molecule type" value="Genomic_DNA"/>
</dbReference>
<proteinExistence type="predicted"/>
<dbReference type="AlphaFoldDB" id="A0AAD2FX44"/>
<sequence>MEWAKQKPCTKTQISENFTGCLQSRKQQFTLPSSSITPPHDRRQLALNLQKAISPAAASGEKNGKVSTVRLMLDPALRPLLLSSKLLPSRKDRLNTEPLDLLHVFNSAINETAETEGAIAPEPSEPEQSPFLTLRPQSFLTIQPTMAQGANPPTPPAGPTPPSGATAPTSGVLFSPTTPTLVQDILLDRIPLPLHEQLCP</sequence>